<organism evidence="1 2">
    <name type="scientific">Arabis alpina</name>
    <name type="common">Alpine rock-cress</name>
    <dbReference type="NCBI Taxonomy" id="50452"/>
    <lineage>
        <taxon>Eukaryota</taxon>
        <taxon>Viridiplantae</taxon>
        <taxon>Streptophyta</taxon>
        <taxon>Embryophyta</taxon>
        <taxon>Tracheophyta</taxon>
        <taxon>Spermatophyta</taxon>
        <taxon>Magnoliopsida</taxon>
        <taxon>eudicotyledons</taxon>
        <taxon>Gunneridae</taxon>
        <taxon>Pentapetalae</taxon>
        <taxon>rosids</taxon>
        <taxon>malvids</taxon>
        <taxon>Brassicales</taxon>
        <taxon>Brassicaceae</taxon>
        <taxon>Arabideae</taxon>
        <taxon>Arabis</taxon>
    </lineage>
</organism>
<evidence type="ECO:0000313" key="1">
    <source>
        <dbReference type="EMBL" id="KFK31835.1"/>
    </source>
</evidence>
<dbReference type="InterPro" id="IPR036872">
    <property type="entry name" value="CH_dom_sf"/>
</dbReference>
<accession>A0A087GPN3</accession>
<proteinExistence type="predicted"/>
<gene>
    <name evidence="1" type="ordered locus">AALP_Aa6g164600</name>
</gene>
<dbReference type="AlphaFoldDB" id="A0A087GPN3"/>
<sequence>MDLWSIGLCESMLMHKVNFDAKSEYEIIQIYEVLQDVFNKLKEHFRKNKPRPPLIVRSEKGNWREIGDDKRKAPDPISWSEFWVLESARVYVFMSKHSHTTCKAQLLTIASLLIQFGT</sequence>
<name>A0A087GPN3_ARAAL</name>
<reference evidence="2" key="1">
    <citation type="journal article" date="2015" name="Nat. Plants">
        <title>Genome expansion of Arabis alpina linked with retrotransposition and reduced symmetric DNA methylation.</title>
        <authorList>
            <person name="Willing E.M."/>
            <person name="Rawat V."/>
            <person name="Mandakova T."/>
            <person name="Maumus F."/>
            <person name="James G.V."/>
            <person name="Nordstroem K.J."/>
            <person name="Becker C."/>
            <person name="Warthmann N."/>
            <person name="Chica C."/>
            <person name="Szarzynska B."/>
            <person name="Zytnicki M."/>
            <person name="Albani M.C."/>
            <person name="Kiefer C."/>
            <person name="Bergonzi S."/>
            <person name="Castaings L."/>
            <person name="Mateos J.L."/>
            <person name="Berns M.C."/>
            <person name="Bujdoso N."/>
            <person name="Piofczyk T."/>
            <person name="de Lorenzo L."/>
            <person name="Barrero-Sicilia C."/>
            <person name="Mateos I."/>
            <person name="Piednoel M."/>
            <person name="Hagmann J."/>
            <person name="Chen-Min-Tao R."/>
            <person name="Iglesias-Fernandez R."/>
            <person name="Schuster S.C."/>
            <person name="Alonso-Blanco C."/>
            <person name="Roudier F."/>
            <person name="Carbonero P."/>
            <person name="Paz-Ares J."/>
            <person name="Davis S.J."/>
            <person name="Pecinka A."/>
            <person name="Quesneville H."/>
            <person name="Colot V."/>
            <person name="Lysak M.A."/>
            <person name="Weigel D."/>
            <person name="Coupland G."/>
            <person name="Schneeberger K."/>
        </authorList>
    </citation>
    <scope>NUCLEOTIDE SEQUENCE [LARGE SCALE GENOMIC DNA]</scope>
    <source>
        <strain evidence="2">cv. Pajares</strain>
    </source>
</reference>
<dbReference type="Gene3D" id="1.10.418.10">
    <property type="entry name" value="Calponin-like domain"/>
    <property type="match status" value="1"/>
</dbReference>
<protein>
    <submittedName>
        <fullName evidence="1">Uncharacterized protein</fullName>
    </submittedName>
</protein>
<dbReference type="Proteomes" id="UP000029120">
    <property type="component" value="Chromosome 6"/>
</dbReference>
<evidence type="ECO:0000313" key="2">
    <source>
        <dbReference type="Proteomes" id="UP000029120"/>
    </source>
</evidence>
<dbReference type="EMBL" id="CM002874">
    <property type="protein sequence ID" value="KFK31835.1"/>
    <property type="molecule type" value="Genomic_DNA"/>
</dbReference>
<keyword evidence="2" id="KW-1185">Reference proteome</keyword>
<dbReference type="OrthoDB" id="1744080at2759"/>
<dbReference type="Gramene" id="KFK31835">
    <property type="protein sequence ID" value="KFK31835"/>
    <property type="gene ID" value="AALP_AA6G164600"/>
</dbReference>